<proteinExistence type="predicted"/>
<keyword evidence="2" id="KW-1185">Reference proteome</keyword>
<protein>
    <recommendedName>
        <fullName evidence="3">DUF4377 domain-containing protein</fullName>
    </recommendedName>
</protein>
<dbReference type="Proteomes" id="UP001597525">
    <property type="component" value="Unassembled WGS sequence"/>
</dbReference>
<sequence>MKLKSILCCMLVMGLTACEKTSEWGFRNGETVNLTVGPHQGSTDDRLIVTKTKESTDMKLHDFPRIPGYTYNVRAKFVILDNPPMDGSCCHFKFVKVLKKTKYNGNDVFKIQLIRSTLPDGDAILINKTEDGVFQFSYPSITLIPTDDIIKGKLEEMNVEAARVAAAFKQVLQSIDPIDVSDPKFNTILKWKHIIATVRHDPNNFGSAYIVEDISFTNR</sequence>
<organism evidence="1 2">
    <name type="scientific">Sphingobacterium bambusae</name>
    <dbReference type="NCBI Taxonomy" id="662858"/>
    <lineage>
        <taxon>Bacteria</taxon>
        <taxon>Pseudomonadati</taxon>
        <taxon>Bacteroidota</taxon>
        <taxon>Sphingobacteriia</taxon>
        <taxon>Sphingobacteriales</taxon>
        <taxon>Sphingobacteriaceae</taxon>
        <taxon>Sphingobacterium</taxon>
    </lineage>
</organism>
<evidence type="ECO:0000313" key="2">
    <source>
        <dbReference type="Proteomes" id="UP001597525"/>
    </source>
</evidence>
<dbReference type="PROSITE" id="PS51257">
    <property type="entry name" value="PROKAR_LIPOPROTEIN"/>
    <property type="match status" value="1"/>
</dbReference>
<accession>A0ABW6BC93</accession>
<evidence type="ECO:0000313" key="1">
    <source>
        <dbReference type="EMBL" id="MFD2966139.1"/>
    </source>
</evidence>
<reference evidence="2" key="1">
    <citation type="journal article" date="2019" name="Int. J. Syst. Evol. Microbiol.">
        <title>The Global Catalogue of Microorganisms (GCM) 10K type strain sequencing project: providing services to taxonomists for standard genome sequencing and annotation.</title>
        <authorList>
            <consortium name="The Broad Institute Genomics Platform"/>
            <consortium name="The Broad Institute Genome Sequencing Center for Infectious Disease"/>
            <person name="Wu L."/>
            <person name="Ma J."/>
        </authorList>
    </citation>
    <scope>NUCLEOTIDE SEQUENCE [LARGE SCALE GENOMIC DNA]</scope>
    <source>
        <strain evidence="2">KCTC 22814</strain>
    </source>
</reference>
<gene>
    <name evidence="1" type="ORF">ACFS7Y_02010</name>
</gene>
<evidence type="ECO:0008006" key="3">
    <source>
        <dbReference type="Google" id="ProtNLM"/>
    </source>
</evidence>
<dbReference type="EMBL" id="JBHUPB010000003">
    <property type="protein sequence ID" value="MFD2966139.1"/>
    <property type="molecule type" value="Genomic_DNA"/>
</dbReference>
<comment type="caution">
    <text evidence="1">The sequence shown here is derived from an EMBL/GenBank/DDBJ whole genome shotgun (WGS) entry which is preliminary data.</text>
</comment>
<name>A0ABW6BC93_9SPHI</name>
<dbReference type="RefSeq" id="WP_320183931.1">
    <property type="nucleotide sequence ID" value="NZ_CP138332.1"/>
</dbReference>